<dbReference type="CDD" id="cd03228">
    <property type="entry name" value="ABCC_MRP_Like"/>
    <property type="match status" value="1"/>
</dbReference>
<feature type="transmembrane region" description="Helical" evidence="7">
    <location>
        <begin position="25"/>
        <end position="50"/>
    </location>
</feature>
<dbReference type="InterPro" id="IPR017871">
    <property type="entry name" value="ABC_transporter-like_CS"/>
</dbReference>
<proteinExistence type="predicted"/>
<accession>A0ABY6D3T0</accession>
<feature type="domain" description="ABC transporter" evidence="8">
    <location>
        <begin position="341"/>
        <end position="558"/>
    </location>
</feature>
<feature type="transmembrane region" description="Helical" evidence="7">
    <location>
        <begin position="163"/>
        <end position="180"/>
    </location>
</feature>
<dbReference type="EMBL" id="CP106735">
    <property type="protein sequence ID" value="UXX80819.1"/>
    <property type="molecule type" value="Genomic_DNA"/>
</dbReference>
<dbReference type="SUPFAM" id="SSF52540">
    <property type="entry name" value="P-loop containing nucleoside triphosphate hydrolases"/>
    <property type="match status" value="1"/>
</dbReference>
<dbReference type="Gene3D" id="1.20.1560.10">
    <property type="entry name" value="ABC transporter type 1, transmembrane domain"/>
    <property type="match status" value="1"/>
</dbReference>
<keyword evidence="11" id="KW-1185">Reference proteome</keyword>
<keyword evidence="6 7" id="KW-0472">Membrane</keyword>
<dbReference type="GO" id="GO:0005524">
    <property type="term" value="F:ATP binding"/>
    <property type="evidence" value="ECO:0007669"/>
    <property type="project" value="UniProtKB-KW"/>
</dbReference>
<dbReference type="InterPro" id="IPR003439">
    <property type="entry name" value="ABC_transporter-like_ATP-bd"/>
</dbReference>
<dbReference type="CDD" id="cd07346">
    <property type="entry name" value="ABC_6TM_exporters"/>
    <property type="match status" value="1"/>
</dbReference>
<dbReference type="RefSeq" id="WP_263052548.1">
    <property type="nucleotide sequence ID" value="NZ_CP106735.1"/>
</dbReference>
<organism evidence="10 11">
    <name type="scientific">Reichenbachiella carrageenanivorans</name>
    <dbReference type="NCBI Taxonomy" id="2979869"/>
    <lineage>
        <taxon>Bacteria</taxon>
        <taxon>Pseudomonadati</taxon>
        <taxon>Bacteroidota</taxon>
        <taxon>Cytophagia</taxon>
        <taxon>Cytophagales</taxon>
        <taxon>Reichenbachiellaceae</taxon>
        <taxon>Reichenbachiella</taxon>
    </lineage>
</organism>
<dbReference type="PROSITE" id="PS50893">
    <property type="entry name" value="ABC_TRANSPORTER_2"/>
    <property type="match status" value="1"/>
</dbReference>
<name>A0ABY6D3T0_9BACT</name>
<evidence type="ECO:0000259" key="8">
    <source>
        <dbReference type="PROSITE" id="PS50893"/>
    </source>
</evidence>
<feature type="transmembrane region" description="Helical" evidence="7">
    <location>
        <begin position="255"/>
        <end position="273"/>
    </location>
</feature>
<dbReference type="InterPro" id="IPR039421">
    <property type="entry name" value="Type_1_exporter"/>
</dbReference>
<dbReference type="PROSITE" id="PS50929">
    <property type="entry name" value="ABC_TM1F"/>
    <property type="match status" value="1"/>
</dbReference>
<keyword evidence="2 7" id="KW-0812">Transmembrane</keyword>
<dbReference type="InterPro" id="IPR027417">
    <property type="entry name" value="P-loop_NTPase"/>
</dbReference>
<evidence type="ECO:0000313" key="11">
    <source>
        <dbReference type="Proteomes" id="UP001062165"/>
    </source>
</evidence>
<sequence>MHKKDNTQSVWSAYFSYYSDKMGTLYGSLFLAIVQSFALIPSTYFVQQIFDIGLPTKDLRLILIYSCLVVLLIILNQALWLWGRKLILKITKEVIETIRITLVDGLLHTAYAPFQSFSKNELHNQIVNDSERIDRMSNALVAIFIPSIISCLCLLAVLFYLNWILSMTLLLLGPTLWALMKLLRKGIRENTTNSNRNFEKFSSQVRFVIQFFDLIKSSVQEQTESQKKSATINKLKTSSRSMAWQHALFRSLQDVIISCISLLILVVGCYLVIQDQLSFGTLMSFYFVLYLLRRFMFNLSQSIPEILSGKESLESIIKLISKIKAAKESTEGMLIDFRQVIELRDVCFQYASQSNLLSNVNLQIQKGKTYAIIGSNGIGKSTLVKLLMRFYPLNEGQILIDGHSHTSIDLNHWRKQIGLIFQESYILNKSVRENILYGYDDPVSEKEIKQIIELSTLDTIISQLPNGIDTPLHTNINLSGGEKQKISIARALISQPNLLILDEPTNHLDTQSLKQLYINLKNLWFKPAILIITHNKDFLELADEVFELKNGRLSKFDLK</sequence>
<evidence type="ECO:0000256" key="5">
    <source>
        <dbReference type="ARBA" id="ARBA00022989"/>
    </source>
</evidence>
<reference evidence="10" key="1">
    <citation type="submission" date="2022-10" db="EMBL/GenBank/DDBJ databases">
        <title>Comparative genomics and taxonomic characterization of three novel marine species of genus Reichenbachiella exhibiting antioxidant and polysaccharide degradation activities.</title>
        <authorList>
            <person name="Muhammad N."/>
            <person name="Lee Y.-J."/>
            <person name="Ko J."/>
            <person name="Kim S.-G."/>
        </authorList>
    </citation>
    <scope>NUCLEOTIDE SEQUENCE</scope>
    <source>
        <strain evidence="10">Wsw4-B4</strain>
    </source>
</reference>
<dbReference type="InterPro" id="IPR011527">
    <property type="entry name" value="ABC1_TM_dom"/>
</dbReference>
<evidence type="ECO:0000256" key="1">
    <source>
        <dbReference type="ARBA" id="ARBA00004651"/>
    </source>
</evidence>
<evidence type="ECO:0000256" key="4">
    <source>
        <dbReference type="ARBA" id="ARBA00022840"/>
    </source>
</evidence>
<protein>
    <submittedName>
        <fullName evidence="10">ABC transporter ATP-binding protein/permease</fullName>
    </submittedName>
</protein>
<dbReference type="Proteomes" id="UP001062165">
    <property type="component" value="Chromosome"/>
</dbReference>
<dbReference type="PANTHER" id="PTHR43394">
    <property type="entry name" value="ATP-DEPENDENT PERMEASE MDL1, MITOCHONDRIAL"/>
    <property type="match status" value="1"/>
</dbReference>
<evidence type="ECO:0000256" key="3">
    <source>
        <dbReference type="ARBA" id="ARBA00022741"/>
    </source>
</evidence>
<keyword evidence="5 7" id="KW-1133">Transmembrane helix</keyword>
<feature type="transmembrane region" description="Helical" evidence="7">
    <location>
        <begin position="139"/>
        <end position="157"/>
    </location>
</feature>
<evidence type="ECO:0000256" key="2">
    <source>
        <dbReference type="ARBA" id="ARBA00022692"/>
    </source>
</evidence>
<keyword evidence="3" id="KW-0547">Nucleotide-binding</keyword>
<comment type="subcellular location">
    <subcellularLocation>
        <location evidence="1">Cell membrane</location>
        <topology evidence="1">Multi-pass membrane protein</topology>
    </subcellularLocation>
</comment>
<feature type="transmembrane region" description="Helical" evidence="7">
    <location>
        <begin position="62"/>
        <end position="82"/>
    </location>
</feature>
<keyword evidence="4 10" id="KW-0067">ATP-binding</keyword>
<evidence type="ECO:0000313" key="10">
    <source>
        <dbReference type="EMBL" id="UXX80819.1"/>
    </source>
</evidence>
<dbReference type="InterPro" id="IPR036640">
    <property type="entry name" value="ABC1_TM_sf"/>
</dbReference>
<evidence type="ECO:0000256" key="7">
    <source>
        <dbReference type="SAM" id="Phobius"/>
    </source>
</evidence>
<dbReference type="Pfam" id="PF00005">
    <property type="entry name" value="ABC_tran"/>
    <property type="match status" value="1"/>
</dbReference>
<feature type="domain" description="ABC transmembrane type-1" evidence="9">
    <location>
        <begin position="27"/>
        <end position="308"/>
    </location>
</feature>
<dbReference type="InterPro" id="IPR003593">
    <property type="entry name" value="AAA+_ATPase"/>
</dbReference>
<dbReference type="SMART" id="SM00382">
    <property type="entry name" value="AAA"/>
    <property type="match status" value="1"/>
</dbReference>
<dbReference type="PANTHER" id="PTHR43394:SF1">
    <property type="entry name" value="ATP-BINDING CASSETTE SUB-FAMILY B MEMBER 10, MITOCHONDRIAL"/>
    <property type="match status" value="1"/>
</dbReference>
<dbReference type="SUPFAM" id="SSF90123">
    <property type="entry name" value="ABC transporter transmembrane region"/>
    <property type="match status" value="1"/>
</dbReference>
<gene>
    <name evidence="10" type="ORF">N7E81_06865</name>
</gene>
<evidence type="ECO:0000259" key="9">
    <source>
        <dbReference type="PROSITE" id="PS50929"/>
    </source>
</evidence>
<dbReference type="PROSITE" id="PS00211">
    <property type="entry name" value="ABC_TRANSPORTER_1"/>
    <property type="match status" value="1"/>
</dbReference>
<evidence type="ECO:0000256" key="6">
    <source>
        <dbReference type="ARBA" id="ARBA00023136"/>
    </source>
</evidence>
<dbReference type="Gene3D" id="3.40.50.300">
    <property type="entry name" value="P-loop containing nucleotide triphosphate hydrolases"/>
    <property type="match status" value="1"/>
</dbReference>
<dbReference type="Pfam" id="PF00664">
    <property type="entry name" value="ABC_membrane"/>
    <property type="match status" value="1"/>
</dbReference>